<sequence length="459" mass="53528">MSNPRAVAKSNRTRIRTKVYCFCKECNGKLVDPRTKTKHGLKYNISYANNNFSNNYQEAEPSNANPSNNFGDDYQEAGPSDVGQYTDDNNAMECEPLLEMIPIHESAKHKFTKKGKISDHVLENLLPDNGRDMNDDQDRDFEDYDDENRDSESFEDDDEDGVSSDFEDDDEDSNFGDFESDEEYRDSEDFEDDDEEEVNFASKDFDDGEPKLPNINNDNYTWIILWILQYQQRYKLPNVSIDSLFKFLRFFLLTVDENKFSSFPSSLYVAKKILGISTNIIKYAACNKCHKLYDINEISNTTEVPTCSFINYPNHSIERFRQKCNNPLVKKIDSNKDGGNNPIIRPIMTFPLVNIRRQLTLFFGRKDFEVTCRKWAERENETEALFDIYDGRIWMSFEDGKGEPFFKKEYAETHIGLMLNMDWFQPYINSQYSVGVIYAVICNLPRSERFKPYNILTLA</sequence>
<feature type="compositionally biased region" description="Polar residues" evidence="1">
    <location>
        <begin position="60"/>
        <end position="70"/>
    </location>
</feature>
<dbReference type="EMBL" id="LLXJ01006522">
    <property type="protein sequence ID" value="PKB94173.1"/>
    <property type="molecule type" value="Genomic_DNA"/>
</dbReference>
<feature type="region of interest" description="Disordered" evidence="1">
    <location>
        <begin position="54"/>
        <end position="88"/>
    </location>
</feature>
<comment type="caution">
    <text evidence="2">The sequence shown here is derived from an EMBL/GenBank/DDBJ whole genome shotgun (WGS) entry which is preliminary data.</text>
</comment>
<dbReference type="VEuPathDB" id="FungiDB:RhiirFUN_002089"/>
<reference evidence="2 3" key="1">
    <citation type="submission" date="2016-04" db="EMBL/GenBank/DDBJ databases">
        <title>Genome analyses suggest a sexual origin of heterokaryosis in a supposedly ancient asexual fungus.</title>
        <authorList>
            <person name="Ropars J."/>
            <person name="Sedzielewska K."/>
            <person name="Noel J."/>
            <person name="Charron P."/>
            <person name="Farinelli L."/>
            <person name="Marton T."/>
            <person name="Kruger M."/>
            <person name="Pelin A."/>
            <person name="Brachmann A."/>
            <person name="Corradi N."/>
        </authorList>
    </citation>
    <scope>NUCLEOTIDE SEQUENCE [LARGE SCALE GENOMIC DNA]</scope>
    <source>
        <strain evidence="2 3">A5</strain>
    </source>
</reference>
<reference evidence="2 3" key="2">
    <citation type="submission" date="2017-09" db="EMBL/GenBank/DDBJ databases">
        <title>Extensive intraspecific genome diversity in a model arbuscular mycorrhizal fungus.</title>
        <authorList>
            <person name="Chen E.C."/>
            <person name="Morin E."/>
            <person name="Beaudet D."/>
            <person name="Noel J."/>
            <person name="Ndikumana S."/>
            <person name="Charron P."/>
            <person name="St-Onge C."/>
            <person name="Giorgi J."/>
            <person name="Grigoriev I.V."/>
            <person name="Roux C."/>
            <person name="Martin F.M."/>
            <person name="Corradi N."/>
        </authorList>
    </citation>
    <scope>NUCLEOTIDE SEQUENCE [LARGE SCALE GENOMIC DNA]</scope>
    <source>
        <strain evidence="2 3">A5</strain>
    </source>
</reference>
<protein>
    <recommendedName>
        <fullName evidence="4">Transposase domain-containing protein</fullName>
    </recommendedName>
</protein>
<dbReference type="VEuPathDB" id="FungiDB:RhiirFUN_023827"/>
<dbReference type="Proteomes" id="UP000232722">
    <property type="component" value="Unassembled WGS sequence"/>
</dbReference>
<organism evidence="2 3">
    <name type="scientific">Rhizophagus irregularis</name>
    <dbReference type="NCBI Taxonomy" id="588596"/>
    <lineage>
        <taxon>Eukaryota</taxon>
        <taxon>Fungi</taxon>
        <taxon>Fungi incertae sedis</taxon>
        <taxon>Mucoromycota</taxon>
        <taxon>Glomeromycotina</taxon>
        <taxon>Glomeromycetes</taxon>
        <taxon>Glomerales</taxon>
        <taxon>Glomeraceae</taxon>
        <taxon>Rhizophagus</taxon>
    </lineage>
</organism>
<evidence type="ECO:0000313" key="2">
    <source>
        <dbReference type="EMBL" id="PKB94173.1"/>
    </source>
</evidence>
<evidence type="ECO:0000256" key="1">
    <source>
        <dbReference type="SAM" id="MobiDB-lite"/>
    </source>
</evidence>
<accession>A0A2N0NHW7</accession>
<feature type="compositionally biased region" description="Acidic residues" evidence="1">
    <location>
        <begin position="137"/>
        <end position="198"/>
    </location>
</feature>
<feature type="non-terminal residue" evidence="2">
    <location>
        <position position="459"/>
    </location>
</feature>
<name>A0A2N0NHW7_9GLOM</name>
<evidence type="ECO:0008006" key="4">
    <source>
        <dbReference type="Google" id="ProtNLM"/>
    </source>
</evidence>
<dbReference type="VEuPathDB" id="FungiDB:RhiirA1_503366"/>
<feature type="region of interest" description="Disordered" evidence="1">
    <location>
        <begin position="124"/>
        <end position="207"/>
    </location>
</feature>
<dbReference type="AlphaFoldDB" id="A0A2N0NHW7"/>
<proteinExistence type="predicted"/>
<gene>
    <name evidence="2" type="ORF">RhiirA5_386818</name>
</gene>
<evidence type="ECO:0000313" key="3">
    <source>
        <dbReference type="Proteomes" id="UP000232722"/>
    </source>
</evidence>
<dbReference type="VEuPathDB" id="FungiDB:FUN_008443"/>